<dbReference type="Pfam" id="PF10431">
    <property type="entry name" value="ClpB_D2-small"/>
    <property type="match status" value="1"/>
</dbReference>
<keyword evidence="8" id="KW-0175">Coiled coil</keyword>
<dbReference type="RefSeq" id="WP_341426963.1">
    <property type="nucleotide sequence ID" value="NZ_JBBUTG010000011.1"/>
</dbReference>
<dbReference type="PROSITE" id="PS51903">
    <property type="entry name" value="CLP_R"/>
    <property type="match status" value="1"/>
</dbReference>
<dbReference type="InterPro" id="IPR001270">
    <property type="entry name" value="ClpA/B"/>
</dbReference>
<feature type="domain" description="Clp R" evidence="10">
    <location>
        <begin position="9"/>
        <end position="150"/>
    </location>
</feature>
<evidence type="ECO:0000256" key="2">
    <source>
        <dbReference type="ARBA" id="ARBA00022737"/>
    </source>
</evidence>
<dbReference type="SUPFAM" id="SSF81923">
    <property type="entry name" value="Double Clp-N motif"/>
    <property type="match status" value="1"/>
</dbReference>
<comment type="caution">
    <text evidence="11">The sequence shown here is derived from an EMBL/GenBank/DDBJ whole genome shotgun (WGS) entry which is preliminary data.</text>
</comment>
<keyword evidence="5" id="KW-0143">Chaperone</keyword>
<dbReference type="Pfam" id="PF02861">
    <property type="entry name" value="Clp_N"/>
    <property type="match status" value="1"/>
</dbReference>
<sequence length="898" mass="96963">MTTHLKTLVSKLNNTCLSAAERAASITMARGHYEVDLEHLFLALIEQSQSDLAVLCKRMEVPVSALQSDLEREIGQFKSGNTRTPVFSPHLPALFENAWLIASIEAHDARIRSGHLLLALLTEPSLSQLAYRGSKLFAKFRADELKHRLDDVTRGSVEAAEAAALATASGGEANAAEEQATPAGGAATPALDQFTTNLTQRARDGKLDPVIGRETEIRQTIDILMRRRQNNPILTGEAGVGKTAVVEGLALRIASGDVPTALQGVQLHVLDMGLLQAGASVKGEFENRLKNVIDEVKRSPHPIVLFIDEAHTMIGAGGQAGQNDAANLLKPALARGELRTVAATTWSEYKKYFEKDAALARRFQVVKVEEPSEAVAAAMLRGMAPLMEKHFKVRIRDEAVTEAVRLSARYITGRQLPDKAIGVLDTACAQVALGQSATPAAIDDLSKRLERLAAERIALDRDAAALSVHGSNHAERLKTLADEQGTLEGQLAALRERHGREQAMVDRVKALQAQAESAAAATTGGDAHPPGPDAAALRTELQATLHELASVQAEQTLVPLEVDGQVVAGIVAAWTGIPLGKMVKDDIQNVLQLKPSLQERVIGQDHALEAIAQRVRTSRANLEDPNKPKGVFLFVGPSGVGKTETALALADILYGGEKKLVTINMSEYQEAHSVSGLKGSPPGYVGYGEGGVLTEAVRRNPYSVVLLDEVEKAHPDVLELFFQVFDKGVLDDAEGREIDFRNCLIILTSNVGSSQIMQACLNKPVSEYPPADALAEALRPVLFKSFKPAFLGRMKVVPYYAIGDDALERIIRLKLDRIAKRVMANHQAKFEYDNKLVEAVLARCTEVDSGARNVDHILNGTLLPEIALQVLQRMASAQGITRIKASAAKSGDFKYTVQ</sequence>
<keyword evidence="2 7" id="KW-0677">Repeat</keyword>
<name>A0ABU9BRR6_9BURK</name>
<protein>
    <submittedName>
        <fullName evidence="11">Type VI secretion system ATPase TssH</fullName>
    </submittedName>
</protein>
<dbReference type="InterPro" id="IPR003959">
    <property type="entry name" value="ATPase_AAA_core"/>
</dbReference>
<dbReference type="InterPro" id="IPR041546">
    <property type="entry name" value="ClpA/ClpB_AAA_lid"/>
</dbReference>
<dbReference type="SMART" id="SM00382">
    <property type="entry name" value="AAA"/>
    <property type="match status" value="2"/>
</dbReference>
<evidence type="ECO:0000256" key="8">
    <source>
        <dbReference type="SAM" id="Coils"/>
    </source>
</evidence>
<dbReference type="Pfam" id="PF00004">
    <property type="entry name" value="AAA"/>
    <property type="match status" value="1"/>
</dbReference>
<evidence type="ECO:0000256" key="4">
    <source>
        <dbReference type="ARBA" id="ARBA00022840"/>
    </source>
</evidence>
<dbReference type="InterPro" id="IPR050130">
    <property type="entry name" value="ClpA_ClpB"/>
</dbReference>
<dbReference type="InterPro" id="IPR018368">
    <property type="entry name" value="ClpA/B_CS1"/>
</dbReference>
<dbReference type="SUPFAM" id="SSF52540">
    <property type="entry name" value="P-loop containing nucleoside triphosphate hydrolases"/>
    <property type="match status" value="2"/>
</dbReference>
<evidence type="ECO:0000256" key="1">
    <source>
        <dbReference type="ARBA" id="ARBA00008675"/>
    </source>
</evidence>
<dbReference type="InterPro" id="IPR004176">
    <property type="entry name" value="Clp_R_N"/>
</dbReference>
<dbReference type="Gene3D" id="3.40.50.300">
    <property type="entry name" value="P-loop containing nucleotide triphosphate hydrolases"/>
    <property type="match status" value="3"/>
</dbReference>
<dbReference type="InterPro" id="IPR019489">
    <property type="entry name" value="Clp_ATPase_C"/>
</dbReference>
<comment type="similarity">
    <text evidence="1">Belongs to the ClpA/ClpB family.</text>
</comment>
<dbReference type="CDD" id="cd19499">
    <property type="entry name" value="RecA-like_ClpB_Hsp104-like"/>
    <property type="match status" value="1"/>
</dbReference>
<organism evidence="11 12">
    <name type="scientific">Ideonella lacteola</name>
    <dbReference type="NCBI Taxonomy" id="2984193"/>
    <lineage>
        <taxon>Bacteria</taxon>
        <taxon>Pseudomonadati</taxon>
        <taxon>Pseudomonadota</taxon>
        <taxon>Betaproteobacteria</taxon>
        <taxon>Burkholderiales</taxon>
        <taxon>Sphaerotilaceae</taxon>
        <taxon>Ideonella</taxon>
    </lineage>
</organism>
<feature type="region of interest" description="Disordered" evidence="9">
    <location>
        <begin position="168"/>
        <end position="188"/>
    </location>
</feature>
<evidence type="ECO:0000256" key="3">
    <source>
        <dbReference type="ARBA" id="ARBA00022741"/>
    </source>
</evidence>
<dbReference type="Pfam" id="PF07724">
    <property type="entry name" value="AAA_2"/>
    <property type="match status" value="1"/>
</dbReference>
<evidence type="ECO:0000256" key="9">
    <source>
        <dbReference type="SAM" id="MobiDB-lite"/>
    </source>
</evidence>
<evidence type="ECO:0000256" key="6">
    <source>
        <dbReference type="ARBA" id="ARBA00025613"/>
    </source>
</evidence>
<proteinExistence type="inferred from homology"/>
<feature type="coiled-coil region" evidence="8">
    <location>
        <begin position="442"/>
        <end position="497"/>
    </location>
</feature>
<dbReference type="PANTHER" id="PTHR11638">
    <property type="entry name" value="ATP-DEPENDENT CLP PROTEASE"/>
    <property type="match status" value="1"/>
</dbReference>
<keyword evidence="12" id="KW-1185">Reference proteome</keyword>
<dbReference type="InterPro" id="IPR027417">
    <property type="entry name" value="P-loop_NTPase"/>
</dbReference>
<dbReference type="SMART" id="SM01086">
    <property type="entry name" value="ClpB_D2-small"/>
    <property type="match status" value="1"/>
</dbReference>
<evidence type="ECO:0000256" key="5">
    <source>
        <dbReference type="ARBA" id="ARBA00023186"/>
    </source>
</evidence>
<keyword evidence="3" id="KW-0547">Nucleotide-binding</keyword>
<dbReference type="EMBL" id="JBBUTG010000011">
    <property type="protein sequence ID" value="MEK8032541.1"/>
    <property type="molecule type" value="Genomic_DNA"/>
</dbReference>
<gene>
    <name evidence="11" type="primary">tssH</name>
    <name evidence="11" type="synonym">clpV</name>
    <name evidence="11" type="ORF">AACH06_17095</name>
</gene>
<evidence type="ECO:0000259" key="10">
    <source>
        <dbReference type="PROSITE" id="PS51903"/>
    </source>
</evidence>
<comment type="function">
    <text evidence="6">Part of a stress-induced multi-chaperone system, it is involved in the recovery of the cell from heat-induced damage, in cooperation with DnaK, DnaJ and GrpE. Acts before DnaK, in the processing of protein aggregates. Protein binding stimulates the ATPase activity; ATP hydrolysis unfolds the denatured protein aggregates, which probably helps expose new hydrophobic binding sites on the surface of ClpB-bound aggregates, contributing to the solubilization and refolding of denatured protein aggregates by DnaK.</text>
</comment>
<dbReference type="Proteomes" id="UP001371218">
    <property type="component" value="Unassembled WGS sequence"/>
</dbReference>
<dbReference type="InterPro" id="IPR036628">
    <property type="entry name" value="Clp_N_dom_sf"/>
</dbReference>
<dbReference type="Gene3D" id="1.10.8.60">
    <property type="match status" value="1"/>
</dbReference>
<reference evidence="11 12" key="1">
    <citation type="submission" date="2024-04" db="EMBL/GenBank/DDBJ databases">
        <title>Novel species of the genus Ideonella isolated from streams.</title>
        <authorList>
            <person name="Lu H."/>
        </authorList>
    </citation>
    <scope>NUCLEOTIDE SEQUENCE [LARGE SCALE GENOMIC DNA]</scope>
    <source>
        <strain evidence="11 12">DXS29W</strain>
    </source>
</reference>
<dbReference type="PRINTS" id="PR00300">
    <property type="entry name" value="CLPPROTEASEA"/>
</dbReference>
<dbReference type="NCBIfam" id="TIGR03345">
    <property type="entry name" value="VI_ClpV1"/>
    <property type="match status" value="1"/>
</dbReference>
<evidence type="ECO:0000313" key="11">
    <source>
        <dbReference type="EMBL" id="MEK8032541.1"/>
    </source>
</evidence>
<keyword evidence="4" id="KW-0067">ATP-binding</keyword>
<dbReference type="CDD" id="cd00009">
    <property type="entry name" value="AAA"/>
    <property type="match status" value="1"/>
</dbReference>
<dbReference type="Pfam" id="PF17871">
    <property type="entry name" value="AAA_lid_9"/>
    <property type="match status" value="1"/>
</dbReference>
<dbReference type="InterPro" id="IPR017729">
    <property type="entry name" value="ATPase_T6SS_ClpV1"/>
</dbReference>
<evidence type="ECO:0000256" key="7">
    <source>
        <dbReference type="PROSITE-ProRule" id="PRU01251"/>
    </source>
</evidence>
<dbReference type="PROSITE" id="PS00870">
    <property type="entry name" value="CLPAB_1"/>
    <property type="match status" value="1"/>
</dbReference>
<dbReference type="PANTHER" id="PTHR11638:SF184">
    <property type="entry name" value="ATPASE WITH CHAPERONE ACTIVITY"/>
    <property type="match status" value="1"/>
</dbReference>
<dbReference type="InterPro" id="IPR003593">
    <property type="entry name" value="AAA+_ATPase"/>
</dbReference>
<accession>A0ABU9BRR6</accession>
<dbReference type="Gene3D" id="1.10.1780.10">
    <property type="entry name" value="Clp, N-terminal domain"/>
    <property type="match status" value="1"/>
</dbReference>
<evidence type="ECO:0000313" key="12">
    <source>
        <dbReference type="Proteomes" id="UP001371218"/>
    </source>
</evidence>